<dbReference type="SUPFAM" id="SSF55785">
    <property type="entry name" value="PYP-like sensor domain (PAS domain)"/>
    <property type="match status" value="1"/>
</dbReference>
<dbReference type="PANTHER" id="PTHR43065">
    <property type="entry name" value="SENSOR HISTIDINE KINASE"/>
    <property type="match status" value="1"/>
</dbReference>
<sequence>MIPDRAGKTGAASGDAPGMATGVTGETLTPGRRLLRGVLNWAQRHHLLRQLEIALAIAALVAGTLTYLAMTPGANRDLTPREVQILLLADLIILLALTSLVARRMVVLWMQRRRGAAGSRLHARMVMLFAGVTALPTVLMTLFAVLFFNLGLQTWFSERVNAAVNASVAIAEAYIQEHRKTIRADVLAMAVDLNRAAPNLTRNPYAFQQAVRQLARIRGLGEAIVFTSTGEILARNELSLLMEFDRVPPRAMEDANAGQVVIITAETDDRVRALVRLDGYLDAYLFVGRFIDAKVQSEIERTRQAAQQYNRLERARATLEINFAVLFLLVSLLLLLAAIWFALLIANRLVTPIGEVVTAAERIRAGDLSARVTERADEDEIATLGRTFNRMTGQLAAQQSELIAANRQLDERRRFTETVLAGVSAGVIGIDPQGMVTLPNPSAQVMLQQNLDDMVGLPFVEVAPEMAELFERAEQRPAEGAERGQVVVQRGNGARTLLVRIAREVTGNELLGYVATFDDVSELVAAQRNAAWADIARRIAHEIKNPLTPIQLSAERLKRKYMKEVQTDPDVFAECTDTIIRQVGDIGRMVDEFSTFARMPRPVYREEDLNQLVRQGVFLQQVARPEIQFETDIPSVPIRMNVDARQLAQVLTNILQNAVDAIDGRDRVPGEAVLPGRISVGLRVNGTAADITVLDNGRGLPVENRDRLFEPYVTTRSKGTGLGLAIVKKIIEEHGGSIALTDATLFDPALKNGSLARIHLPGVLTGGEPAQSGAAEGAAADSQKSGKQDAPLAEIQAMRKVLGSGGHGA</sequence>
<feature type="transmembrane region" description="Helical" evidence="16">
    <location>
        <begin position="123"/>
        <end position="148"/>
    </location>
</feature>
<evidence type="ECO:0000256" key="14">
    <source>
        <dbReference type="SAM" id="Coils"/>
    </source>
</evidence>
<evidence type="ECO:0000256" key="12">
    <source>
        <dbReference type="ARBA" id="ARBA00023136"/>
    </source>
</evidence>
<reference evidence="19 20" key="1">
    <citation type="submission" date="2019-07" db="EMBL/GenBank/DDBJ databases">
        <title>Genome sequencing for Ferrovibrio sp. K5.</title>
        <authorList>
            <person name="Park S.-J."/>
        </authorList>
    </citation>
    <scope>NUCLEOTIDE SEQUENCE [LARGE SCALE GENOMIC DNA]</scope>
    <source>
        <strain evidence="19 20">K5</strain>
    </source>
</reference>
<dbReference type="InterPro" id="IPR003660">
    <property type="entry name" value="HAMP_dom"/>
</dbReference>
<evidence type="ECO:0000256" key="8">
    <source>
        <dbReference type="ARBA" id="ARBA00022777"/>
    </source>
</evidence>
<dbReference type="Pfam" id="PF19312">
    <property type="entry name" value="NtrY_N"/>
    <property type="match status" value="1"/>
</dbReference>
<dbReference type="PANTHER" id="PTHR43065:SF10">
    <property type="entry name" value="PEROXIDE STRESS-ACTIVATED HISTIDINE KINASE MAK3"/>
    <property type="match status" value="1"/>
</dbReference>
<dbReference type="EC" id="2.7.13.3" evidence="13"/>
<keyword evidence="20" id="KW-1185">Reference proteome</keyword>
<evidence type="ECO:0000259" key="17">
    <source>
        <dbReference type="PROSITE" id="PS50109"/>
    </source>
</evidence>
<proteinExistence type="predicted"/>
<dbReference type="SMART" id="SM00304">
    <property type="entry name" value="HAMP"/>
    <property type="match status" value="1"/>
</dbReference>
<feature type="region of interest" description="Disordered" evidence="15">
    <location>
        <begin position="1"/>
        <end position="25"/>
    </location>
</feature>
<evidence type="ECO:0000256" key="2">
    <source>
        <dbReference type="ARBA" id="ARBA00004651"/>
    </source>
</evidence>
<evidence type="ECO:0000256" key="11">
    <source>
        <dbReference type="ARBA" id="ARBA00023012"/>
    </source>
</evidence>
<evidence type="ECO:0000256" key="7">
    <source>
        <dbReference type="ARBA" id="ARBA00022741"/>
    </source>
</evidence>
<feature type="compositionally biased region" description="Low complexity" evidence="15">
    <location>
        <begin position="767"/>
        <end position="780"/>
    </location>
</feature>
<evidence type="ECO:0000259" key="18">
    <source>
        <dbReference type="PROSITE" id="PS50885"/>
    </source>
</evidence>
<dbReference type="OrthoDB" id="9776727at2"/>
<dbReference type="GO" id="GO:0006355">
    <property type="term" value="P:regulation of DNA-templated transcription"/>
    <property type="evidence" value="ECO:0007669"/>
    <property type="project" value="InterPro"/>
</dbReference>
<evidence type="ECO:0000256" key="13">
    <source>
        <dbReference type="PIRNR" id="PIRNR037532"/>
    </source>
</evidence>
<gene>
    <name evidence="19" type="ORF">FNB15_15010</name>
</gene>
<feature type="domain" description="Histidine kinase" evidence="17">
    <location>
        <begin position="538"/>
        <end position="764"/>
    </location>
</feature>
<dbReference type="InterPro" id="IPR045671">
    <property type="entry name" value="NtrY-like_N"/>
</dbReference>
<dbReference type="PRINTS" id="PR00344">
    <property type="entry name" value="BCTRLSENSOR"/>
</dbReference>
<dbReference type="RefSeq" id="WP_144069490.1">
    <property type="nucleotide sequence ID" value="NZ_CP041636.1"/>
</dbReference>
<dbReference type="InterPro" id="IPR004358">
    <property type="entry name" value="Sig_transdc_His_kin-like_C"/>
</dbReference>
<evidence type="ECO:0000256" key="6">
    <source>
        <dbReference type="ARBA" id="ARBA00022692"/>
    </source>
</evidence>
<evidence type="ECO:0000256" key="15">
    <source>
        <dbReference type="SAM" id="MobiDB-lite"/>
    </source>
</evidence>
<dbReference type="Pfam" id="PF00989">
    <property type="entry name" value="PAS"/>
    <property type="match status" value="1"/>
</dbReference>
<keyword evidence="8 13" id="KW-0418">Kinase</keyword>
<dbReference type="InterPro" id="IPR005467">
    <property type="entry name" value="His_kinase_dom"/>
</dbReference>
<dbReference type="PROSITE" id="PS50885">
    <property type="entry name" value="HAMP"/>
    <property type="match status" value="1"/>
</dbReference>
<dbReference type="GO" id="GO:0005524">
    <property type="term" value="F:ATP binding"/>
    <property type="evidence" value="ECO:0007669"/>
    <property type="project" value="UniProtKB-UniRule"/>
</dbReference>
<keyword evidence="13" id="KW-0535">Nitrogen fixation</keyword>
<name>A0A516H414_9PROT</name>
<dbReference type="EMBL" id="CP041636">
    <property type="protein sequence ID" value="QDO98509.1"/>
    <property type="molecule type" value="Genomic_DNA"/>
</dbReference>
<dbReference type="KEGG" id="fer:FNB15_15010"/>
<keyword evidence="11 13" id="KW-0902">Two-component regulatory system</keyword>
<keyword evidence="14" id="KW-0175">Coiled coil</keyword>
<dbReference type="GO" id="GO:0000155">
    <property type="term" value="F:phosphorelay sensor kinase activity"/>
    <property type="evidence" value="ECO:0007669"/>
    <property type="project" value="InterPro"/>
</dbReference>
<comment type="subcellular location">
    <subcellularLocation>
        <location evidence="2 13">Cell membrane</location>
        <topology evidence="2 13">Multi-pass membrane protein</topology>
    </subcellularLocation>
</comment>
<dbReference type="CDD" id="cd06225">
    <property type="entry name" value="HAMP"/>
    <property type="match status" value="1"/>
</dbReference>
<organism evidence="19 20">
    <name type="scientific">Ferrovibrio terrae</name>
    <dbReference type="NCBI Taxonomy" id="2594003"/>
    <lineage>
        <taxon>Bacteria</taxon>
        <taxon>Pseudomonadati</taxon>
        <taxon>Pseudomonadota</taxon>
        <taxon>Alphaproteobacteria</taxon>
        <taxon>Rhodospirillales</taxon>
        <taxon>Rhodospirillaceae</taxon>
        <taxon>Ferrovibrio</taxon>
    </lineage>
</organism>
<dbReference type="Gene3D" id="3.30.450.20">
    <property type="entry name" value="PAS domain"/>
    <property type="match status" value="1"/>
</dbReference>
<dbReference type="SUPFAM" id="SSF47384">
    <property type="entry name" value="Homodimeric domain of signal transducing histidine kinase"/>
    <property type="match status" value="1"/>
</dbReference>
<evidence type="ECO:0000256" key="5">
    <source>
        <dbReference type="ARBA" id="ARBA00022679"/>
    </source>
</evidence>
<evidence type="ECO:0000256" key="3">
    <source>
        <dbReference type="ARBA" id="ARBA00022475"/>
    </source>
</evidence>
<keyword evidence="10 16" id="KW-1133">Transmembrane helix</keyword>
<dbReference type="InterPro" id="IPR003594">
    <property type="entry name" value="HATPase_dom"/>
</dbReference>
<dbReference type="Pfam" id="PF00512">
    <property type="entry name" value="HisKA"/>
    <property type="match status" value="1"/>
</dbReference>
<accession>A0A516H414</accession>
<evidence type="ECO:0000256" key="10">
    <source>
        <dbReference type="ARBA" id="ARBA00022989"/>
    </source>
</evidence>
<evidence type="ECO:0000256" key="1">
    <source>
        <dbReference type="ARBA" id="ARBA00000085"/>
    </source>
</evidence>
<keyword evidence="4" id="KW-0597">Phosphoprotein</keyword>
<dbReference type="Gene3D" id="1.10.287.130">
    <property type="match status" value="1"/>
</dbReference>
<dbReference type="Pfam" id="PF00672">
    <property type="entry name" value="HAMP"/>
    <property type="match status" value="1"/>
</dbReference>
<dbReference type="Pfam" id="PF02518">
    <property type="entry name" value="HATPase_c"/>
    <property type="match status" value="1"/>
</dbReference>
<feature type="transmembrane region" description="Helical" evidence="16">
    <location>
        <begin position="83"/>
        <end position="102"/>
    </location>
</feature>
<keyword evidence="12 13" id="KW-0472">Membrane</keyword>
<dbReference type="InterPro" id="IPR036890">
    <property type="entry name" value="HATPase_C_sf"/>
</dbReference>
<evidence type="ECO:0000256" key="9">
    <source>
        <dbReference type="ARBA" id="ARBA00022840"/>
    </source>
</evidence>
<dbReference type="SMART" id="SM00388">
    <property type="entry name" value="HisKA"/>
    <property type="match status" value="1"/>
</dbReference>
<evidence type="ECO:0000256" key="16">
    <source>
        <dbReference type="SAM" id="Phobius"/>
    </source>
</evidence>
<dbReference type="SUPFAM" id="SSF55874">
    <property type="entry name" value="ATPase domain of HSP90 chaperone/DNA topoisomerase II/histidine kinase"/>
    <property type="match status" value="1"/>
</dbReference>
<keyword evidence="9 13" id="KW-0067">ATP-binding</keyword>
<dbReference type="Gene3D" id="6.10.340.10">
    <property type="match status" value="1"/>
</dbReference>
<dbReference type="Proteomes" id="UP000317496">
    <property type="component" value="Chromosome"/>
</dbReference>
<feature type="transmembrane region" description="Helical" evidence="16">
    <location>
        <begin position="321"/>
        <end position="343"/>
    </location>
</feature>
<dbReference type="InterPro" id="IPR013767">
    <property type="entry name" value="PAS_fold"/>
</dbReference>
<dbReference type="GO" id="GO:0005886">
    <property type="term" value="C:plasma membrane"/>
    <property type="evidence" value="ECO:0007669"/>
    <property type="project" value="UniProtKB-SubCell"/>
</dbReference>
<feature type="transmembrane region" description="Helical" evidence="16">
    <location>
        <begin position="53"/>
        <end position="71"/>
    </location>
</feature>
<dbReference type="InterPro" id="IPR036097">
    <property type="entry name" value="HisK_dim/P_sf"/>
</dbReference>
<dbReference type="SUPFAM" id="SSF158472">
    <property type="entry name" value="HAMP domain-like"/>
    <property type="match status" value="1"/>
</dbReference>
<evidence type="ECO:0000256" key="4">
    <source>
        <dbReference type="ARBA" id="ARBA00022553"/>
    </source>
</evidence>
<evidence type="ECO:0000313" key="19">
    <source>
        <dbReference type="EMBL" id="QDO98509.1"/>
    </source>
</evidence>
<dbReference type="PIRSF" id="PIRSF037532">
    <property type="entry name" value="STHK_NtrY"/>
    <property type="match status" value="1"/>
</dbReference>
<keyword evidence="6 13" id="KW-0812">Transmembrane</keyword>
<evidence type="ECO:0000313" key="20">
    <source>
        <dbReference type="Proteomes" id="UP000317496"/>
    </source>
</evidence>
<feature type="coiled-coil region" evidence="14">
    <location>
        <begin position="295"/>
        <end position="322"/>
    </location>
</feature>
<dbReference type="InterPro" id="IPR035965">
    <property type="entry name" value="PAS-like_dom_sf"/>
</dbReference>
<dbReference type="AlphaFoldDB" id="A0A516H414"/>
<keyword evidence="5 13" id="KW-0808">Transferase</keyword>
<dbReference type="GO" id="GO:0009399">
    <property type="term" value="P:nitrogen fixation"/>
    <property type="evidence" value="ECO:0007669"/>
    <property type="project" value="UniProtKB-UniRule"/>
</dbReference>
<dbReference type="InterPro" id="IPR003661">
    <property type="entry name" value="HisK_dim/P_dom"/>
</dbReference>
<feature type="region of interest" description="Disordered" evidence="15">
    <location>
        <begin position="767"/>
        <end position="791"/>
    </location>
</feature>
<protein>
    <recommendedName>
        <fullName evidence="13">Nitrogen regulation protein</fullName>
        <ecNumber evidence="13">2.7.13.3</ecNumber>
    </recommendedName>
</protein>
<dbReference type="InterPro" id="IPR017232">
    <property type="entry name" value="NtrY"/>
</dbReference>
<feature type="transmembrane region" description="Helical" evidence="16">
    <location>
        <begin position="160"/>
        <end position="175"/>
    </location>
</feature>
<feature type="domain" description="HAMP" evidence="18">
    <location>
        <begin position="347"/>
        <end position="400"/>
    </location>
</feature>
<keyword evidence="7 13" id="KW-0547">Nucleotide-binding</keyword>
<dbReference type="CDD" id="cd00082">
    <property type="entry name" value="HisKA"/>
    <property type="match status" value="1"/>
</dbReference>
<comment type="catalytic activity">
    <reaction evidence="1 13">
        <text>ATP + protein L-histidine = ADP + protein N-phospho-L-histidine.</text>
        <dbReference type="EC" id="2.7.13.3"/>
    </reaction>
</comment>
<keyword evidence="3 13" id="KW-1003">Cell membrane</keyword>
<dbReference type="PROSITE" id="PS50109">
    <property type="entry name" value="HIS_KIN"/>
    <property type="match status" value="1"/>
</dbReference>
<dbReference type="SMART" id="SM00387">
    <property type="entry name" value="HATPase_c"/>
    <property type="match status" value="1"/>
</dbReference>
<dbReference type="Gene3D" id="3.30.565.10">
    <property type="entry name" value="Histidine kinase-like ATPase, C-terminal domain"/>
    <property type="match status" value="1"/>
</dbReference>